<feature type="coiled-coil region" evidence="1">
    <location>
        <begin position="890"/>
        <end position="924"/>
    </location>
</feature>
<dbReference type="PATRIC" id="fig|1391654.3.peg.11156"/>
<dbReference type="InterPro" id="IPR050742">
    <property type="entry name" value="Helicase_Restrict-Modif_Enz"/>
</dbReference>
<dbReference type="CDD" id="cd18799">
    <property type="entry name" value="SF2_C_EcoAI-like"/>
    <property type="match status" value="1"/>
</dbReference>
<feature type="domain" description="Helicase C-terminal" evidence="3">
    <location>
        <begin position="727"/>
        <end position="903"/>
    </location>
</feature>
<feature type="coiled-coil region" evidence="1">
    <location>
        <begin position="154"/>
        <end position="251"/>
    </location>
</feature>
<reference evidence="4 5" key="1">
    <citation type="submission" date="2015-08" db="EMBL/GenBank/DDBJ databases">
        <authorList>
            <person name="Babu N.S."/>
            <person name="Beckwith C.J."/>
            <person name="Beseler K.G."/>
            <person name="Brison A."/>
            <person name="Carone J.V."/>
            <person name="Caskin T.P."/>
            <person name="Diamond M."/>
            <person name="Durham M.E."/>
            <person name="Foxe J.M."/>
            <person name="Go M."/>
            <person name="Henderson B.A."/>
            <person name="Jones I.B."/>
            <person name="McGettigan J.A."/>
            <person name="Micheletti S.J."/>
            <person name="Nasrallah M.E."/>
            <person name="Ortiz D."/>
            <person name="Piller C.R."/>
            <person name="Privatt S.R."/>
            <person name="Schneider S.L."/>
            <person name="Sharp S."/>
            <person name="Smith T.C."/>
            <person name="Stanton J.D."/>
            <person name="Ullery H.E."/>
            <person name="Wilson R.J."/>
            <person name="Serrano M.G."/>
            <person name="Buck G."/>
            <person name="Lee V."/>
            <person name="Wang Y."/>
            <person name="Carvalho R."/>
            <person name="Voegtly L."/>
            <person name="Shi R."/>
            <person name="Duckworth R."/>
            <person name="Johnson A."/>
            <person name="Loviza R."/>
            <person name="Walstead R."/>
            <person name="Shah Z."/>
            <person name="Kiflezghi M."/>
            <person name="Wade K."/>
            <person name="Ball S.L."/>
            <person name="Bradley K.W."/>
            <person name="Asai D.J."/>
            <person name="Bowman C.A."/>
            <person name="Russell D.A."/>
            <person name="Pope W.H."/>
            <person name="Jacobs-Sera D."/>
            <person name="Hendrix R.W."/>
            <person name="Hatfull G.F."/>
        </authorList>
    </citation>
    <scope>NUCLEOTIDE SEQUENCE [LARGE SCALE GENOMIC DNA]</scope>
    <source>
        <strain evidence="4 5">DSM 27648</strain>
    </source>
</reference>
<evidence type="ECO:0000259" key="2">
    <source>
        <dbReference type="PROSITE" id="PS51192"/>
    </source>
</evidence>
<dbReference type="AlphaFoldDB" id="A0A0K1QEZ6"/>
<dbReference type="GO" id="GO:0006304">
    <property type="term" value="P:DNA modification"/>
    <property type="evidence" value="ECO:0007669"/>
    <property type="project" value="InterPro"/>
</dbReference>
<dbReference type="InterPro" id="IPR014001">
    <property type="entry name" value="Helicase_ATP-bd"/>
</dbReference>
<dbReference type="Pfam" id="PF08463">
    <property type="entry name" value="EcoEI_R_C"/>
    <property type="match status" value="1"/>
</dbReference>
<sequence length="1160" mass="130287">MNTTPSANFAYLAHHDARLVALATQAEEVFASDPPTSIAKLRLFAEVLAKRAAAKVGLLPLPNETQQTLVDRLFDKSVIGATQRTIFHDLRRAGNAAVHENRGDANEALHQLRMARELAVWFQRSFGNNRKFDPGPFIPPSAPKKVETAAPALHDELTRLRAQLDARAKEAAAAQAQIEAIRLDAEKEAKQRLSAEERATKAREDAAIWQALADEQVRASNEAASTRTKELEEQNKKLLQELAALQAAAEKAAAPTVLETIKRAGEASEAIELDEAATRRIIDRQLRDAGWEVDSENLTFERGARPAKGKNFAIAEWPTLTDGKEGWADYVLFAGLQVVGVVEAKRKHKDVLGVIPQAKRYSAGYVIKADEALVDGAPWGVHKVPFLFATNGRPFLRQLKTKSGIWFLDARRAQNHPVALEGWYTPEGLLDLLKQNVDDAHAKLKVEPMPYIDRDYQRRAILAVEGGLEEGKRELLVAMATGTGKTRTCIGLCYRLLKSKRFRRILFLVDRSALGEQTANALKDLRLENLQTFTDIFEVKELADLKPNRETKLQIATIQAMTKRVLGPFEGDAEERIPPVDQYDCIVVDECHRGYLLDREMSDREMLFRDEDDYISKYRRVLDHFDAVKVGLTATPALHTKEIFGAPVFSYSYREAVVDGFLVDHEPPIRIVTKLAQDGIRYDARDEVLVLDRNSQTLKKEELPDEVKFDVEAFNRRVITEGFNRAVIGELVNHIDPEQDEKTLVFCATDEHADMVILLLKEALAAKYGSVDDDAVAKITGATDRYLEVIRRYRNERHPNIAVTVDLLTTGVDIPKIANLVFLRRVRSRILYEQMLGRATRLCPEIGKERFRIFDAVDLYSKLQDVTDMKPVVVNPLVTFEQLVKEVLESKEEEMRLAALEELLAKLQRKKRALKGENEDRLQTAAGMSLGELASFLKTNRVGDVANYLREHPALAPFLDRTTGAGGYKTIVSEHVDEVREVTRGYGRHGSKPPADYLDAFRTFLASNMNRLPALLVVTQRPRELTREDLRQLKLALDEEGFNEASVQTAWRDQKSEDIAATIVGYIRQLALGSPLVPYAERVDRAVARLRKARAFTDPQVKWLERIAKQMKHETVVDKAALDAGQFKSDGGFTRLNKVFDGSLETLLGDLADEVWKDAG</sequence>
<dbReference type="InterPro" id="IPR001650">
    <property type="entry name" value="Helicase_C-like"/>
</dbReference>
<dbReference type="InterPro" id="IPR025285">
    <property type="entry name" value="DUF4145"/>
</dbReference>
<dbReference type="Gene3D" id="3.90.1570.30">
    <property type="match status" value="1"/>
</dbReference>
<proteinExistence type="predicted"/>
<dbReference type="STRING" id="1391654.AKJ09_11002"/>
<evidence type="ECO:0000313" key="5">
    <source>
        <dbReference type="Proteomes" id="UP000064967"/>
    </source>
</evidence>
<dbReference type="PANTHER" id="PTHR47396">
    <property type="entry name" value="TYPE I RESTRICTION ENZYME ECOKI R PROTEIN"/>
    <property type="match status" value="1"/>
</dbReference>
<dbReference type="Pfam" id="PF00271">
    <property type="entry name" value="Helicase_C"/>
    <property type="match status" value="1"/>
</dbReference>
<dbReference type="PANTHER" id="PTHR47396:SF1">
    <property type="entry name" value="ATP-DEPENDENT HELICASE IRC3-RELATED"/>
    <property type="match status" value="1"/>
</dbReference>
<dbReference type="Pfam" id="PF13643">
    <property type="entry name" value="DUF4145"/>
    <property type="match status" value="1"/>
</dbReference>
<dbReference type="NCBIfam" id="NF008521">
    <property type="entry name" value="PRK11448.1"/>
    <property type="match status" value="1"/>
</dbReference>
<dbReference type="KEGG" id="llu:AKJ09_11002"/>
<dbReference type="InterPro" id="IPR006935">
    <property type="entry name" value="Helicase/UvrB_N"/>
</dbReference>
<dbReference type="OrthoDB" id="9804086at2"/>
<protein>
    <submittedName>
        <fullName evidence="4">Type I restriction-modification system, restriction subunit R</fullName>
    </submittedName>
</protein>
<dbReference type="REBASE" id="120858">
    <property type="entry name" value="Llu27648IP"/>
</dbReference>
<organism evidence="4 5">
    <name type="scientific">Labilithrix luteola</name>
    <dbReference type="NCBI Taxonomy" id="1391654"/>
    <lineage>
        <taxon>Bacteria</taxon>
        <taxon>Pseudomonadati</taxon>
        <taxon>Myxococcota</taxon>
        <taxon>Polyangia</taxon>
        <taxon>Polyangiales</taxon>
        <taxon>Labilitrichaceae</taxon>
        <taxon>Labilithrix</taxon>
    </lineage>
</organism>
<gene>
    <name evidence="4" type="ORF">AKJ09_11002</name>
</gene>
<accession>A0A0K1QEZ6</accession>
<dbReference type="GO" id="GO:0005829">
    <property type="term" value="C:cytosol"/>
    <property type="evidence" value="ECO:0007669"/>
    <property type="project" value="TreeGrafter"/>
</dbReference>
<evidence type="ECO:0000256" key="1">
    <source>
        <dbReference type="SAM" id="Coils"/>
    </source>
</evidence>
<dbReference type="SMART" id="SM00487">
    <property type="entry name" value="DEXDc"/>
    <property type="match status" value="1"/>
</dbReference>
<feature type="domain" description="Helicase ATP-binding" evidence="2">
    <location>
        <begin position="466"/>
        <end position="654"/>
    </location>
</feature>
<keyword evidence="5" id="KW-1185">Reference proteome</keyword>
<dbReference type="InterPro" id="IPR027417">
    <property type="entry name" value="P-loop_NTPase"/>
</dbReference>
<dbReference type="RefSeq" id="WP_146654971.1">
    <property type="nucleotide sequence ID" value="NZ_CP012333.1"/>
</dbReference>
<dbReference type="SUPFAM" id="SSF52540">
    <property type="entry name" value="P-loop containing nucleoside triphosphate hydrolases"/>
    <property type="match status" value="1"/>
</dbReference>
<dbReference type="CDD" id="cd18032">
    <property type="entry name" value="DEXHc_RE_I_III_res"/>
    <property type="match status" value="1"/>
</dbReference>
<dbReference type="Pfam" id="PF04851">
    <property type="entry name" value="ResIII"/>
    <property type="match status" value="1"/>
</dbReference>
<dbReference type="EMBL" id="CP012333">
    <property type="protein sequence ID" value="AKV04339.1"/>
    <property type="molecule type" value="Genomic_DNA"/>
</dbReference>
<evidence type="ECO:0000259" key="3">
    <source>
        <dbReference type="PROSITE" id="PS51194"/>
    </source>
</evidence>
<dbReference type="GO" id="GO:0005524">
    <property type="term" value="F:ATP binding"/>
    <property type="evidence" value="ECO:0007669"/>
    <property type="project" value="InterPro"/>
</dbReference>
<dbReference type="Gene3D" id="3.40.50.300">
    <property type="entry name" value="P-loop containing nucleotide triphosphate hydrolases"/>
    <property type="match status" value="2"/>
</dbReference>
<dbReference type="Proteomes" id="UP000064967">
    <property type="component" value="Chromosome"/>
</dbReference>
<name>A0A0K1QEZ6_9BACT</name>
<dbReference type="PROSITE" id="PS51192">
    <property type="entry name" value="HELICASE_ATP_BIND_1"/>
    <property type="match status" value="1"/>
</dbReference>
<keyword evidence="1" id="KW-0175">Coiled coil</keyword>
<dbReference type="GO" id="GO:0003677">
    <property type="term" value="F:DNA binding"/>
    <property type="evidence" value="ECO:0007669"/>
    <property type="project" value="InterPro"/>
</dbReference>
<dbReference type="InterPro" id="IPR013670">
    <property type="entry name" value="EcoEI_R_C_dom"/>
</dbReference>
<dbReference type="PROSITE" id="PS51194">
    <property type="entry name" value="HELICASE_CTER"/>
    <property type="match status" value="1"/>
</dbReference>
<evidence type="ECO:0000313" key="4">
    <source>
        <dbReference type="EMBL" id="AKV04339.1"/>
    </source>
</evidence>
<dbReference type="GO" id="GO:0016787">
    <property type="term" value="F:hydrolase activity"/>
    <property type="evidence" value="ECO:0007669"/>
    <property type="project" value="InterPro"/>
</dbReference>